<gene>
    <name evidence="2" type="ORF">VI08_20505</name>
</gene>
<evidence type="ECO:0008006" key="4">
    <source>
        <dbReference type="Google" id="ProtNLM"/>
    </source>
</evidence>
<evidence type="ECO:0000313" key="2">
    <source>
        <dbReference type="EMBL" id="KJV24188.1"/>
    </source>
</evidence>
<reference evidence="2 3" key="1">
    <citation type="submission" date="2015-03" db="EMBL/GenBank/DDBJ databases">
        <title>Draft genome sequence of Luteibacter yeojuensis strain SU11.</title>
        <authorList>
            <person name="Sulaiman J."/>
            <person name="Priya K."/>
            <person name="Chan K.-G."/>
        </authorList>
    </citation>
    <scope>NUCLEOTIDE SEQUENCE [LARGE SCALE GENOMIC DNA]</scope>
    <source>
        <strain evidence="2 3">SU11</strain>
    </source>
</reference>
<comment type="caution">
    <text evidence="2">The sequence shown here is derived from an EMBL/GenBank/DDBJ whole genome shotgun (WGS) entry which is preliminary data.</text>
</comment>
<feature type="transmembrane region" description="Helical" evidence="1">
    <location>
        <begin position="91"/>
        <end position="111"/>
    </location>
</feature>
<feature type="transmembrane region" description="Helical" evidence="1">
    <location>
        <begin position="57"/>
        <end position="79"/>
    </location>
</feature>
<feature type="transmembrane region" description="Helical" evidence="1">
    <location>
        <begin position="17"/>
        <end position="45"/>
    </location>
</feature>
<keyword evidence="1" id="KW-0812">Transmembrane</keyword>
<dbReference type="Proteomes" id="UP000033651">
    <property type="component" value="Unassembled WGS sequence"/>
</dbReference>
<keyword evidence="3" id="KW-1185">Reference proteome</keyword>
<dbReference type="PATRIC" id="fig|345309.4.peg.421"/>
<accession>A0A0F3JZ14</accession>
<dbReference type="AlphaFoldDB" id="A0A0F3JZ14"/>
<feature type="non-terminal residue" evidence="2">
    <location>
        <position position="1"/>
    </location>
</feature>
<keyword evidence="1" id="KW-0472">Membrane</keyword>
<organism evidence="2 3">
    <name type="scientific">Luteibacter yeojuensis</name>
    <dbReference type="NCBI Taxonomy" id="345309"/>
    <lineage>
        <taxon>Bacteria</taxon>
        <taxon>Pseudomonadati</taxon>
        <taxon>Pseudomonadota</taxon>
        <taxon>Gammaproteobacteria</taxon>
        <taxon>Lysobacterales</taxon>
        <taxon>Rhodanobacteraceae</taxon>
        <taxon>Luteibacter</taxon>
    </lineage>
</organism>
<sequence length="344" mass="35582">GDPINRVDPSGEAWWDWLLAGIGLIAAIAATVGSAGTFAGVIAGAGTTLSIMTTSSGATAAAAALADIIATTAELGSVASLAVGDTEAGSIFGWIAIGAGFASAGAARAATKLASGGVGRKALATFGDALTSETGGHGRRLHEAIAPMGEIFDVPQTLARRGVRPPTTYHASAYTIDASRFDVHMGDASGSSVRLRTKLYRAGNGTRAVHYGTDMPTTISDQRMMLGRVASEHPTGPIFFYGAKHGKPSGLNWSNVGGRIVRIGDVPGDVLARQRKMFSDLNASTLNGRGQFDILVDAAQATQMFKRPGSHVHPECFGIIDEFLARTLGYDPPPAIASHLHVIF</sequence>
<dbReference type="RefSeq" id="WP_045831505.1">
    <property type="nucleotide sequence ID" value="NZ_JZRB01000124.1"/>
</dbReference>
<evidence type="ECO:0000313" key="3">
    <source>
        <dbReference type="Proteomes" id="UP000033651"/>
    </source>
</evidence>
<evidence type="ECO:0000256" key="1">
    <source>
        <dbReference type="SAM" id="Phobius"/>
    </source>
</evidence>
<protein>
    <recommendedName>
        <fullName evidence="4">Type IV secretion protein Rhs</fullName>
    </recommendedName>
</protein>
<proteinExistence type="predicted"/>
<dbReference type="EMBL" id="JZRB01000124">
    <property type="protein sequence ID" value="KJV24188.1"/>
    <property type="molecule type" value="Genomic_DNA"/>
</dbReference>
<keyword evidence="1" id="KW-1133">Transmembrane helix</keyword>
<name>A0A0F3JZ14_9GAMM</name>